<comment type="caution">
    <text evidence="5">The sequence shown here is derived from an EMBL/GenBank/DDBJ whole genome shotgun (WGS) entry which is preliminary data.</text>
</comment>
<dbReference type="Pfam" id="PF00069">
    <property type="entry name" value="Pkinase"/>
    <property type="match status" value="1"/>
</dbReference>
<feature type="repeat" description="ANK" evidence="3">
    <location>
        <begin position="463"/>
        <end position="495"/>
    </location>
</feature>
<evidence type="ECO:0000259" key="4">
    <source>
        <dbReference type="PROSITE" id="PS50011"/>
    </source>
</evidence>
<accession>A0AA43TUY3</accession>
<dbReference type="PROSITE" id="PS50011">
    <property type="entry name" value="PROTEIN_KINASE_DOM"/>
    <property type="match status" value="1"/>
</dbReference>
<name>A0AA43TUY3_9LECA</name>
<evidence type="ECO:0000256" key="3">
    <source>
        <dbReference type="PROSITE-ProRule" id="PRU00023"/>
    </source>
</evidence>
<dbReference type="Gene3D" id="1.25.40.20">
    <property type="entry name" value="Ankyrin repeat-containing domain"/>
    <property type="match status" value="2"/>
</dbReference>
<keyword evidence="6" id="KW-1185">Reference proteome</keyword>
<dbReference type="PROSITE" id="PS50297">
    <property type="entry name" value="ANK_REP_REGION"/>
    <property type="match status" value="2"/>
</dbReference>
<organism evidence="5 6">
    <name type="scientific">Ramalina farinacea</name>
    <dbReference type="NCBI Taxonomy" id="258253"/>
    <lineage>
        <taxon>Eukaryota</taxon>
        <taxon>Fungi</taxon>
        <taxon>Dikarya</taxon>
        <taxon>Ascomycota</taxon>
        <taxon>Pezizomycotina</taxon>
        <taxon>Lecanoromycetes</taxon>
        <taxon>OSLEUM clade</taxon>
        <taxon>Lecanoromycetidae</taxon>
        <taxon>Lecanorales</taxon>
        <taxon>Lecanorineae</taxon>
        <taxon>Ramalinaceae</taxon>
        <taxon>Ramalina</taxon>
    </lineage>
</organism>
<proteinExistence type="predicted"/>
<feature type="repeat" description="ANK" evidence="3">
    <location>
        <begin position="575"/>
        <end position="597"/>
    </location>
</feature>
<feature type="repeat" description="ANK" evidence="3">
    <location>
        <begin position="615"/>
        <end position="647"/>
    </location>
</feature>
<dbReference type="InterPro" id="IPR011009">
    <property type="entry name" value="Kinase-like_dom_sf"/>
</dbReference>
<dbReference type="SMART" id="SM00248">
    <property type="entry name" value="ANK"/>
    <property type="match status" value="5"/>
</dbReference>
<protein>
    <recommendedName>
        <fullName evidence="4">Protein kinase domain-containing protein</fullName>
    </recommendedName>
</protein>
<dbReference type="GO" id="GO:0004672">
    <property type="term" value="F:protein kinase activity"/>
    <property type="evidence" value="ECO:0007669"/>
    <property type="project" value="InterPro"/>
</dbReference>
<dbReference type="AlphaFoldDB" id="A0AA43TUY3"/>
<dbReference type="PANTHER" id="PTHR24198:SF165">
    <property type="entry name" value="ANKYRIN REPEAT-CONTAINING PROTEIN-RELATED"/>
    <property type="match status" value="1"/>
</dbReference>
<dbReference type="PANTHER" id="PTHR24198">
    <property type="entry name" value="ANKYRIN REPEAT AND PROTEIN KINASE DOMAIN-CONTAINING PROTEIN"/>
    <property type="match status" value="1"/>
</dbReference>
<keyword evidence="1" id="KW-0677">Repeat</keyword>
<gene>
    <name evidence="5" type="ORF">OHK93_008035</name>
</gene>
<keyword evidence="2 3" id="KW-0040">ANK repeat</keyword>
<dbReference type="SUPFAM" id="SSF48403">
    <property type="entry name" value="Ankyrin repeat"/>
    <property type="match status" value="1"/>
</dbReference>
<evidence type="ECO:0000313" key="6">
    <source>
        <dbReference type="Proteomes" id="UP001161017"/>
    </source>
</evidence>
<feature type="domain" description="Protein kinase" evidence="4">
    <location>
        <begin position="150"/>
        <end position="453"/>
    </location>
</feature>
<dbReference type="Proteomes" id="UP001161017">
    <property type="component" value="Unassembled WGS sequence"/>
</dbReference>
<dbReference type="InterPro" id="IPR036770">
    <property type="entry name" value="Ankyrin_rpt-contain_sf"/>
</dbReference>
<dbReference type="PROSITE" id="PS50088">
    <property type="entry name" value="ANK_REPEAT"/>
    <property type="match status" value="3"/>
</dbReference>
<dbReference type="SMART" id="SM00220">
    <property type="entry name" value="S_TKc"/>
    <property type="match status" value="1"/>
</dbReference>
<evidence type="ECO:0000256" key="1">
    <source>
        <dbReference type="ARBA" id="ARBA00022737"/>
    </source>
</evidence>
<dbReference type="InterPro" id="IPR002110">
    <property type="entry name" value="Ankyrin_rpt"/>
</dbReference>
<dbReference type="GO" id="GO:0005524">
    <property type="term" value="F:ATP binding"/>
    <property type="evidence" value="ECO:0007669"/>
    <property type="project" value="InterPro"/>
</dbReference>
<sequence>MSALKRLRDELEAAAIQSVGSGGGHKREFIPDSDLEAIMIYDAISQALREVPKVEPHNIMAHAGNIHRKARKVFAILLLIKAEGSIVDFLQHDFVDAKLAFDFVGDHKPCLEAAEERLFMEQQWRFLAPKFTESESSTCPRFTEQTVLPFTAEESMGTGYSTGTSGQLSKCPFARKKADSDGFCTTSREHKAFEAESRSLGMVRQLRHRSIVHLLAAFVHGSTYNFIFPLADLDLEAFLHLEPRHPAFDSDRSIYLAMAGVASALKDIHDYEFKDQGMAMSQVGFHHDLKPENILVKGDNFLITDFGLSRFSDKKLPAGSRWRGGTETYGPPEIDPEFRKGNIDGCAVDLWSFGCIMIEVIAFILEGPKGLEDFRLKRGTWDGRSNDDCFHRGNRLKEEVTSRIDEYREHHACNTAAMQNLDLALDLLHPEPSKRGQIDLATEVARSASTSMLCSLLERTDGASHLPLHSAAGGGNIGEVEALIRGGIDIFARDQKSRTALHWAALCNQGGVLKHLLEYTDVNKRHDLNAERDSQSRTALSFAAQYADYAAVKNIIDATTSRESLTRLITQCDNQGMSPLHLACEAANYETAKLLLNAIDSEQERLEVKMMKDLNGMTALHYAAQKPEIETIKVLLYEGKRKDSVPTKEIIKMTNNSNDEGLTPLKLAEKSGCTHVAAFLAEA</sequence>
<evidence type="ECO:0000256" key="2">
    <source>
        <dbReference type="ARBA" id="ARBA00023043"/>
    </source>
</evidence>
<dbReference type="Pfam" id="PF12796">
    <property type="entry name" value="Ank_2"/>
    <property type="match status" value="2"/>
</dbReference>
<dbReference type="Gene3D" id="1.10.510.10">
    <property type="entry name" value="Transferase(Phosphotransferase) domain 1"/>
    <property type="match status" value="1"/>
</dbReference>
<evidence type="ECO:0000313" key="5">
    <source>
        <dbReference type="EMBL" id="MDI1488759.1"/>
    </source>
</evidence>
<reference evidence="5" key="1">
    <citation type="journal article" date="2023" name="Genome Biol. Evol.">
        <title>First Whole Genome Sequence and Flow Cytometry Genome Size Data for the Lichen-Forming Fungus Ramalina farinacea (Ascomycota).</title>
        <authorList>
            <person name="Llewellyn T."/>
            <person name="Mian S."/>
            <person name="Hill R."/>
            <person name="Leitch I.J."/>
            <person name="Gaya E."/>
        </authorList>
    </citation>
    <scope>NUCLEOTIDE SEQUENCE</scope>
    <source>
        <strain evidence="5">LIQ254RAFAR</strain>
    </source>
</reference>
<dbReference type="CDD" id="cd00180">
    <property type="entry name" value="PKc"/>
    <property type="match status" value="1"/>
</dbReference>
<dbReference type="EMBL" id="JAPUFD010000008">
    <property type="protein sequence ID" value="MDI1488759.1"/>
    <property type="molecule type" value="Genomic_DNA"/>
</dbReference>
<dbReference type="InterPro" id="IPR000719">
    <property type="entry name" value="Prot_kinase_dom"/>
</dbReference>
<dbReference type="SUPFAM" id="SSF56112">
    <property type="entry name" value="Protein kinase-like (PK-like)"/>
    <property type="match status" value="1"/>
</dbReference>